<sequence length="88" mass="10419">MTCLDVTLIKLPPKIYGDTSHQRKRPHKLLDQKLLKNERLDTPNREAALYRLVNHGQHIFIAFFDAHNILIYMNILKILCRDFLLFFG</sequence>
<evidence type="ECO:0000313" key="1">
    <source>
        <dbReference type="EMBL" id="SVD62523.1"/>
    </source>
</evidence>
<dbReference type="AlphaFoldDB" id="A0A382WV05"/>
<name>A0A382WV05_9ZZZZ</name>
<accession>A0A382WV05</accession>
<proteinExistence type="predicted"/>
<organism evidence="1">
    <name type="scientific">marine metagenome</name>
    <dbReference type="NCBI Taxonomy" id="408172"/>
    <lineage>
        <taxon>unclassified sequences</taxon>
        <taxon>metagenomes</taxon>
        <taxon>ecological metagenomes</taxon>
    </lineage>
</organism>
<protein>
    <submittedName>
        <fullName evidence="1">Uncharacterized protein</fullName>
    </submittedName>
</protein>
<dbReference type="EMBL" id="UINC01162651">
    <property type="protein sequence ID" value="SVD62523.1"/>
    <property type="molecule type" value="Genomic_DNA"/>
</dbReference>
<gene>
    <name evidence="1" type="ORF">METZ01_LOCUS415377</name>
</gene>
<reference evidence="1" key="1">
    <citation type="submission" date="2018-05" db="EMBL/GenBank/DDBJ databases">
        <authorList>
            <person name="Lanie J.A."/>
            <person name="Ng W.-L."/>
            <person name="Kazmierczak K.M."/>
            <person name="Andrzejewski T.M."/>
            <person name="Davidsen T.M."/>
            <person name="Wayne K.J."/>
            <person name="Tettelin H."/>
            <person name="Glass J.I."/>
            <person name="Rusch D."/>
            <person name="Podicherti R."/>
            <person name="Tsui H.-C.T."/>
            <person name="Winkler M.E."/>
        </authorList>
    </citation>
    <scope>NUCLEOTIDE SEQUENCE</scope>
</reference>